<proteinExistence type="predicted"/>
<sequence length="224" mass="25739">MTEEKDVKVHINEIYKLVEDLKSEKIILLKQFVAGILIQKLSKSWNDYKQNLKDKQKLLSLEDLVKHVIIKDINRQQSYFVKAKEIATKVNLVEDNHNKHNKYEKELDYKLRVNNQNFKKKKEGQKDHFVRGHHCLSHHIIGALEPIIDVSLSDASIVVWNMNPARSYISSYIAALRTPNYYSSVSALDSAVVSYLSTSLIIPTRGIYELARTYTLGSSGTSTF</sequence>
<reference evidence="1" key="1">
    <citation type="journal article" date="2012" name="Nature">
        <title>The tomato genome sequence provides insights into fleshy fruit evolution.</title>
        <authorList>
            <consortium name="Tomato Genome Consortium"/>
        </authorList>
    </citation>
    <scope>NUCLEOTIDE SEQUENCE [LARGE SCALE GENOMIC DNA]</scope>
    <source>
        <strain evidence="1">cv. Heinz 1706</strain>
    </source>
</reference>
<dbReference type="Pfam" id="PF14223">
    <property type="entry name" value="Retrotran_gag_2"/>
    <property type="match status" value="1"/>
</dbReference>
<dbReference type="Proteomes" id="UP000004994">
    <property type="component" value="Chromosome 8"/>
</dbReference>
<dbReference type="Gramene" id="Solyc08g023475.1.1">
    <property type="protein sequence ID" value="Solyc08g023475.1.1"/>
    <property type="gene ID" value="Solyc08g023475.1"/>
</dbReference>
<protein>
    <submittedName>
        <fullName evidence="1">Uncharacterized protein</fullName>
    </submittedName>
</protein>
<dbReference type="AlphaFoldDB" id="A0A3Q7HK16"/>
<dbReference type="EnsemblPlants" id="Solyc08g023475.1.1">
    <property type="protein sequence ID" value="Solyc08g023475.1.1"/>
    <property type="gene ID" value="Solyc08g023475.1"/>
</dbReference>
<keyword evidence="2" id="KW-1185">Reference proteome</keyword>
<dbReference type="InParanoid" id="A0A3Q7HK16"/>
<evidence type="ECO:0000313" key="1">
    <source>
        <dbReference type="EnsemblPlants" id="Solyc08g023475.1.1"/>
    </source>
</evidence>
<organism evidence="1">
    <name type="scientific">Solanum lycopersicum</name>
    <name type="common">Tomato</name>
    <name type="synonym">Lycopersicon esculentum</name>
    <dbReference type="NCBI Taxonomy" id="4081"/>
    <lineage>
        <taxon>Eukaryota</taxon>
        <taxon>Viridiplantae</taxon>
        <taxon>Streptophyta</taxon>
        <taxon>Embryophyta</taxon>
        <taxon>Tracheophyta</taxon>
        <taxon>Spermatophyta</taxon>
        <taxon>Magnoliopsida</taxon>
        <taxon>eudicotyledons</taxon>
        <taxon>Gunneridae</taxon>
        <taxon>Pentapetalae</taxon>
        <taxon>asterids</taxon>
        <taxon>lamiids</taxon>
        <taxon>Solanales</taxon>
        <taxon>Solanaceae</taxon>
        <taxon>Solanoideae</taxon>
        <taxon>Solaneae</taxon>
        <taxon>Solanum</taxon>
        <taxon>Solanum subgen. Lycopersicon</taxon>
    </lineage>
</organism>
<reference evidence="1" key="2">
    <citation type="submission" date="2019-01" db="UniProtKB">
        <authorList>
            <consortium name="EnsemblPlants"/>
        </authorList>
    </citation>
    <scope>IDENTIFICATION</scope>
    <source>
        <strain evidence="1">cv. Heinz 1706</strain>
    </source>
</reference>
<accession>A0A3Q7HK16</accession>
<evidence type="ECO:0000313" key="2">
    <source>
        <dbReference type="Proteomes" id="UP000004994"/>
    </source>
</evidence>
<name>A0A3Q7HK16_SOLLC</name>